<keyword evidence="3 4" id="KW-0413">Isomerase</keyword>
<name>A0AA40K454_9PEZI</name>
<dbReference type="AlphaFoldDB" id="A0AA40K454"/>
<keyword evidence="4" id="KW-0324">Glycolysis</keyword>
<dbReference type="Proteomes" id="UP001172159">
    <property type="component" value="Unassembled WGS sequence"/>
</dbReference>
<evidence type="ECO:0000256" key="1">
    <source>
        <dbReference type="ARBA" id="ARBA00007422"/>
    </source>
</evidence>
<sequence>PTSTGPTTTASAAVTAPSLVKRDQTPRRRRLIGVSTKMYFSAARTEAFTRTVVDLLSSSPTSAMSGTLTLDDIDVFIIPDFITVTSVIAAIRSSPDGSLARRILVGAQDCYSEDFGAYTGEVSPAVLKEVGVRFVELGHAERKRLGVVRNGMVPLICVGELEK</sequence>
<dbReference type="InterPro" id="IPR013785">
    <property type="entry name" value="Aldolase_TIM"/>
</dbReference>
<dbReference type="PROSITE" id="PS51440">
    <property type="entry name" value="TIM_2"/>
    <property type="match status" value="1"/>
</dbReference>
<dbReference type="GO" id="GO:0005829">
    <property type="term" value="C:cytosol"/>
    <property type="evidence" value="ECO:0007669"/>
    <property type="project" value="TreeGrafter"/>
</dbReference>
<organism evidence="5 6">
    <name type="scientific">Apiosordaria backusii</name>
    <dbReference type="NCBI Taxonomy" id="314023"/>
    <lineage>
        <taxon>Eukaryota</taxon>
        <taxon>Fungi</taxon>
        <taxon>Dikarya</taxon>
        <taxon>Ascomycota</taxon>
        <taxon>Pezizomycotina</taxon>
        <taxon>Sordariomycetes</taxon>
        <taxon>Sordariomycetidae</taxon>
        <taxon>Sordariales</taxon>
        <taxon>Lasiosphaeriaceae</taxon>
        <taxon>Apiosordaria</taxon>
    </lineage>
</organism>
<evidence type="ECO:0000256" key="4">
    <source>
        <dbReference type="RuleBase" id="RU363013"/>
    </source>
</evidence>
<dbReference type="GO" id="GO:0006094">
    <property type="term" value="P:gluconeogenesis"/>
    <property type="evidence" value="ECO:0007669"/>
    <property type="project" value="UniProtKB-KW"/>
</dbReference>
<comment type="catalytic activity">
    <reaction evidence="4">
        <text>D-glyceraldehyde 3-phosphate = dihydroxyacetone phosphate</text>
        <dbReference type="Rhea" id="RHEA:18585"/>
        <dbReference type="ChEBI" id="CHEBI:57642"/>
        <dbReference type="ChEBI" id="CHEBI:59776"/>
        <dbReference type="EC" id="5.3.1.1"/>
    </reaction>
</comment>
<dbReference type="Pfam" id="PF00121">
    <property type="entry name" value="TIM"/>
    <property type="match status" value="1"/>
</dbReference>
<dbReference type="GO" id="GO:0006096">
    <property type="term" value="P:glycolytic process"/>
    <property type="evidence" value="ECO:0007669"/>
    <property type="project" value="UniProtKB-KW"/>
</dbReference>
<evidence type="ECO:0000256" key="3">
    <source>
        <dbReference type="ARBA" id="ARBA00023235"/>
    </source>
</evidence>
<feature type="non-terminal residue" evidence="5">
    <location>
        <position position="1"/>
    </location>
</feature>
<dbReference type="GO" id="GO:0019563">
    <property type="term" value="P:glycerol catabolic process"/>
    <property type="evidence" value="ECO:0007669"/>
    <property type="project" value="TreeGrafter"/>
</dbReference>
<dbReference type="GO" id="GO:0004807">
    <property type="term" value="F:triose-phosphate isomerase activity"/>
    <property type="evidence" value="ECO:0007669"/>
    <property type="project" value="UniProtKB-EC"/>
</dbReference>
<evidence type="ECO:0000313" key="5">
    <source>
        <dbReference type="EMBL" id="KAK0744992.1"/>
    </source>
</evidence>
<proteinExistence type="inferred from homology"/>
<dbReference type="CDD" id="cd00311">
    <property type="entry name" value="TIM"/>
    <property type="match status" value="1"/>
</dbReference>
<evidence type="ECO:0000256" key="2">
    <source>
        <dbReference type="ARBA" id="ARBA00011738"/>
    </source>
</evidence>
<feature type="non-terminal residue" evidence="5">
    <location>
        <position position="163"/>
    </location>
</feature>
<reference evidence="5" key="1">
    <citation type="submission" date="2023-06" db="EMBL/GenBank/DDBJ databases">
        <title>Genome-scale phylogeny and comparative genomics of the fungal order Sordariales.</title>
        <authorList>
            <consortium name="Lawrence Berkeley National Laboratory"/>
            <person name="Hensen N."/>
            <person name="Bonometti L."/>
            <person name="Westerberg I."/>
            <person name="Brannstrom I.O."/>
            <person name="Guillou S."/>
            <person name="Cros-Aarteil S."/>
            <person name="Calhoun S."/>
            <person name="Haridas S."/>
            <person name="Kuo A."/>
            <person name="Mondo S."/>
            <person name="Pangilinan J."/>
            <person name="Riley R."/>
            <person name="Labutti K."/>
            <person name="Andreopoulos B."/>
            <person name="Lipzen A."/>
            <person name="Chen C."/>
            <person name="Yanf M."/>
            <person name="Daum C."/>
            <person name="Ng V."/>
            <person name="Clum A."/>
            <person name="Steindorff A."/>
            <person name="Ohm R."/>
            <person name="Martin F."/>
            <person name="Silar P."/>
            <person name="Natvig D."/>
            <person name="Lalanne C."/>
            <person name="Gautier V."/>
            <person name="Ament-Velasquez S.L."/>
            <person name="Kruys A."/>
            <person name="Hutchinson M.I."/>
            <person name="Powell A.J."/>
            <person name="Barry K."/>
            <person name="Miller A.N."/>
            <person name="Grigoriev I.V."/>
            <person name="Debuchy R."/>
            <person name="Gladieux P."/>
            <person name="Thoren M.H."/>
            <person name="Johannesson H."/>
        </authorList>
    </citation>
    <scope>NUCLEOTIDE SEQUENCE</scope>
    <source>
        <strain evidence="5">CBS 540.89</strain>
    </source>
</reference>
<dbReference type="SUPFAM" id="SSF51351">
    <property type="entry name" value="Triosephosphate isomerase (TIM)"/>
    <property type="match status" value="1"/>
</dbReference>
<dbReference type="InterPro" id="IPR035990">
    <property type="entry name" value="TIM_sf"/>
</dbReference>
<dbReference type="PANTHER" id="PTHR21139:SF2">
    <property type="entry name" value="TRIOSEPHOSPHATE ISOMERASE"/>
    <property type="match status" value="1"/>
</dbReference>
<dbReference type="EC" id="5.3.1.1" evidence="4"/>
<keyword evidence="6" id="KW-1185">Reference proteome</keyword>
<evidence type="ECO:0000313" key="6">
    <source>
        <dbReference type="Proteomes" id="UP001172159"/>
    </source>
</evidence>
<accession>A0AA40K454</accession>
<comment type="pathway">
    <text evidence="4">Carbohydrate degradation; glycolysis; D-glyceraldehyde 3-phosphate from glycerone phosphate: step 1/1.</text>
</comment>
<gene>
    <name evidence="5" type="ORF">B0T21DRAFT_252477</name>
</gene>
<protein>
    <recommendedName>
        <fullName evidence="4">Triosephosphate isomerase</fullName>
        <ecNumber evidence="4">5.3.1.1</ecNumber>
    </recommendedName>
</protein>
<keyword evidence="4" id="KW-0312">Gluconeogenesis</keyword>
<dbReference type="GO" id="GO:0046166">
    <property type="term" value="P:glyceraldehyde-3-phosphate biosynthetic process"/>
    <property type="evidence" value="ECO:0007669"/>
    <property type="project" value="TreeGrafter"/>
</dbReference>
<dbReference type="Gene3D" id="3.20.20.70">
    <property type="entry name" value="Aldolase class I"/>
    <property type="match status" value="1"/>
</dbReference>
<comment type="similarity">
    <text evidence="1 4">Belongs to the triosephosphate isomerase family.</text>
</comment>
<dbReference type="PANTHER" id="PTHR21139">
    <property type="entry name" value="TRIOSEPHOSPHATE ISOMERASE"/>
    <property type="match status" value="1"/>
</dbReference>
<comment type="caution">
    <text evidence="5">The sequence shown here is derived from an EMBL/GenBank/DDBJ whole genome shotgun (WGS) entry which is preliminary data.</text>
</comment>
<dbReference type="InterPro" id="IPR000652">
    <property type="entry name" value="Triosephosphate_isomerase"/>
</dbReference>
<comment type="subunit">
    <text evidence="2">Homodimer.</text>
</comment>
<dbReference type="EMBL" id="JAUKTV010000002">
    <property type="protein sequence ID" value="KAK0744992.1"/>
    <property type="molecule type" value="Genomic_DNA"/>
</dbReference>
<comment type="pathway">
    <text evidence="4">Carbohydrate biosynthesis; gluconeogenesis.</text>
</comment>